<evidence type="ECO:0000313" key="4">
    <source>
        <dbReference type="EMBL" id="KAB7783185.1"/>
    </source>
</evidence>
<dbReference type="SUPFAM" id="SSF52172">
    <property type="entry name" value="CheY-like"/>
    <property type="match status" value="1"/>
</dbReference>
<reference evidence="4 5" key="1">
    <citation type="submission" date="2019-10" db="EMBL/GenBank/DDBJ databases">
        <title>Draft Genome Sequence of the Caffeine Degrading Methylotroph Methylorubrum populi PINKEL.</title>
        <authorList>
            <person name="Dawson S.C."/>
            <person name="Zhang X."/>
            <person name="Wright M.E."/>
            <person name="Sharma G."/>
            <person name="Langner J.T."/>
            <person name="Ditty J.L."/>
            <person name="Subuyuj G.A."/>
        </authorList>
    </citation>
    <scope>NUCLEOTIDE SEQUENCE [LARGE SCALE GENOMIC DNA]</scope>
    <source>
        <strain evidence="4 5">Pinkel</strain>
    </source>
</reference>
<dbReference type="InterPro" id="IPR050595">
    <property type="entry name" value="Bact_response_regulator"/>
</dbReference>
<dbReference type="Pfam" id="PF00072">
    <property type="entry name" value="Response_reg"/>
    <property type="match status" value="1"/>
</dbReference>
<protein>
    <submittedName>
        <fullName evidence="4">Two-component transcriptional response regulator LuxR family</fullName>
    </submittedName>
</protein>
<evidence type="ECO:0000256" key="2">
    <source>
        <dbReference type="PROSITE-ProRule" id="PRU00169"/>
    </source>
</evidence>
<dbReference type="InterPro" id="IPR011006">
    <property type="entry name" value="CheY-like_superfamily"/>
</dbReference>
<dbReference type="SMART" id="SM00448">
    <property type="entry name" value="REC"/>
    <property type="match status" value="1"/>
</dbReference>
<dbReference type="PANTHER" id="PTHR44591">
    <property type="entry name" value="STRESS RESPONSE REGULATOR PROTEIN 1"/>
    <property type="match status" value="1"/>
</dbReference>
<evidence type="ECO:0000259" key="3">
    <source>
        <dbReference type="PROSITE" id="PS50110"/>
    </source>
</evidence>
<dbReference type="PROSITE" id="PS50110">
    <property type="entry name" value="RESPONSE_REGULATORY"/>
    <property type="match status" value="1"/>
</dbReference>
<feature type="modified residue" description="4-aspartylphosphate" evidence="2">
    <location>
        <position position="66"/>
    </location>
</feature>
<comment type="caution">
    <text evidence="4">The sequence shown here is derived from an EMBL/GenBank/DDBJ whole genome shotgun (WGS) entry which is preliminary data.</text>
</comment>
<dbReference type="PANTHER" id="PTHR44591:SF21">
    <property type="entry name" value="TWO-COMPONENT RESPONSE REGULATOR"/>
    <property type="match status" value="1"/>
</dbReference>
<gene>
    <name evidence="4" type="ORF">F8B43_4479</name>
</gene>
<evidence type="ECO:0000313" key="5">
    <source>
        <dbReference type="Proteomes" id="UP000469949"/>
    </source>
</evidence>
<organism evidence="4 5">
    <name type="scientific">Methylorubrum populi</name>
    <dbReference type="NCBI Taxonomy" id="223967"/>
    <lineage>
        <taxon>Bacteria</taxon>
        <taxon>Pseudomonadati</taxon>
        <taxon>Pseudomonadota</taxon>
        <taxon>Alphaproteobacteria</taxon>
        <taxon>Hyphomicrobiales</taxon>
        <taxon>Methylobacteriaceae</taxon>
        <taxon>Methylorubrum</taxon>
    </lineage>
</organism>
<accession>A0A833J255</accession>
<proteinExistence type="predicted"/>
<keyword evidence="1 2" id="KW-0597">Phosphoprotein</keyword>
<dbReference type="EMBL" id="WEKV01000018">
    <property type="protein sequence ID" value="KAB7783185.1"/>
    <property type="molecule type" value="Genomic_DNA"/>
</dbReference>
<dbReference type="AlphaFoldDB" id="A0A833J255"/>
<name>A0A833J255_9HYPH</name>
<evidence type="ECO:0000256" key="1">
    <source>
        <dbReference type="ARBA" id="ARBA00022553"/>
    </source>
</evidence>
<sequence length="129" mass="13762">MSLPSKSAPSTNASHVLVVEDESFVRMVAVDMLEDAGLPVAEAPDADTALRLLEGKAQAFCVLFTDIDMPGSMDGLTLAARVRARWPHIRLVVTSGRVRPSRADLPDAGCFLPKPYCRSDLLGALGQVA</sequence>
<feature type="domain" description="Response regulatory" evidence="3">
    <location>
        <begin position="15"/>
        <end position="129"/>
    </location>
</feature>
<dbReference type="RefSeq" id="WP_152278382.1">
    <property type="nucleotide sequence ID" value="NZ_WEKV01000018.1"/>
</dbReference>
<dbReference type="Proteomes" id="UP000469949">
    <property type="component" value="Unassembled WGS sequence"/>
</dbReference>
<dbReference type="InterPro" id="IPR001789">
    <property type="entry name" value="Sig_transdc_resp-reg_receiver"/>
</dbReference>
<dbReference type="GO" id="GO:0000160">
    <property type="term" value="P:phosphorelay signal transduction system"/>
    <property type="evidence" value="ECO:0007669"/>
    <property type="project" value="InterPro"/>
</dbReference>
<dbReference type="Gene3D" id="3.40.50.2300">
    <property type="match status" value="1"/>
</dbReference>